<reference evidence="2" key="1">
    <citation type="submission" date="2021-06" db="EMBL/GenBank/DDBJ databases">
        <title>Novel species in genus Arthrobacter.</title>
        <authorList>
            <person name="Zhang G."/>
        </authorList>
    </citation>
    <scope>NUCLEOTIDE SEQUENCE</scope>
    <source>
        <strain evidence="2">Zg-ZUI122</strain>
    </source>
</reference>
<sequence length="97" mass="10447">MTSSVSRSHPRGEPAFHWGSFVFGLIMLLLVIAQGVASGLPGYVGMAGLILLLTGLYAFFTHRPSWLWLHHRRDAAIVAVIGLAAFILALGIHLGRA</sequence>
<evidence type="ECO:0000256" key="1">
    <source>
        <dbReference type="SAM" id="Phobius"/>
    </source>
</evidence>
<keyword evidence="3" id="KW-1185">Reference proteome</keyword>
<name>A0A975S6Q0_9MICC</name>
<dbReference type="KEGG" id="asun:KG104_03120"/>
<feature type="transmembrane region" description="Helical" evidence="1">
    <location>
        <begin position="15"/>
        <end position="33"/>
    </location>
</feature>
<evidence type="ECO:0000313" key="3">
    <source>
        <dbReference type="Proteomes" id="UP000680588"/>
    </source>
</evidence>
<dbReference type="Proteomes" id="UP000680588">
    <property type="component" value="Chromosome"/>
</dbReference>
<dbReference type="AlphaFoldDB" id="A0A975S6Q0"/>
<keyword evidence="1" id="KW-0812">Transmembrane</keyword>
<keyword evidence="1" id="KW-0472">Membrane</keyword>
<protein>
    <submittedName>
        <fullName evidence="2">Uncharacterized protein</fullName>
    </submittedName>
</protein>
<feature type="transmembrane region" description="Helical" evidence="1">
    <location>
        <begin position="40"/>
        <end position="60"/>
    </location>
</feature>
<organism evidence="2 3">
    <name type="scientific">Arthrobacter sunyaminii</name>
    <dbReference type="NCBI Taxonomy" id="2816859"/>
    <lineage>
        <taxon>Bacteria</taxon>
        <taxon>Bacillati</taxon>
        <taxon>Actinomycetota</taxon>
        <taxon>Actinomycetes</taxon>
        <taxon>Micrococcales</taxon>
        <taxon>Micrococcaceae</taxon>
        <taxon>Arthrobacter</taxon>
    </lineage>
</organism>
<dbReference type="EMBL" id="CP076456">
    <property type="protein sequence ID" value="QWQ36806.1"/>
    <property type="molecule type" value="Genomic_DNA"/>
</dbReference>
<feature type="transmembrane region" description="Helical" evidence="1">
    <location>
        <begin position="75"/>
        <end position="95"/>
    </location>
</feature>
<accession>A0A975S6Q0</accession>
<gene>
    <name evidence="2" type="ORF">KG104_03120</name>
</gene>
<evidence type="ECO:0000313" key="2">
    <source>
        <dbReference type="EMBL" id="QWQ36806.1"/>
    </source>
</evidence>
<dbReference type="RefSeq" id="WP_104054906.1">
    <property type="nucleotide sequence ID" value="NZ_CP076456.1"/>
</dbReference>
<keyword evidence="1" id="KW-1133">Transmembrane helix</keyword>
<proteinExistence type="predicted"/>